<comment type="similarity">
    <text evidence="2">Belongs to the autoinducer-2 exporter (AI-2E) (TC 2.A.86) family.</text>
</comment>
<dbReference type="Proteomes" id="UP000278422">
    <property type="component" value="Unassembled WGS sequence"/>
</dbReference>
<keyword evidence="6 9" id="KW-1133">Transmembrane helix</keyword>
<evidence type="ECO:0000313" key="10">
    <source>
        <dbReference type="EMBL" id="RRQ05294.1"/>
    </source>
</evidence>
<feature type="transmembrane region" description="Helical" evidence="9">
    <location>
        <begin position="163"/>
        <end position="181"/>
    </location>
</feature>
<dbReference type="EMBL" id="PQNQ01000003">
    <property type="protein sequence ID" value="RRQ05294.1"/>
    <property type="molecule type" value="Genomic_DNA"/>
</dbReference>
<name>A0A3R8PGS8_9CORY</name>
<feature type="transmembrane region" description="Helical" evidence="9">
    <location>
        <begin position="193"/>
        <end position="215"/>
    </location>
</feature>
<feature type="transmembrane region" description="Helical" evidence="9">
    <location>
        <begin position="393"/>
        <end position="413"/>
    </location>
</feature>
<sequence>MVKVTNDKRDSTDHGGSARTGPDTGRDFADFLMGSDRMDQETMLPVPGDRTEDAPADDPATHTAPAIPSNLETDAGGDRADQGTVPTARTEKIVEDALEAQDHDVEDDSLRKNPNSGIGEEIRDRSEVIGTGVRWFSGWCLRFLVIAVAAFVAAVAFGKLWTGILPVLLSIIVCTVLWPVVRVLRTKAHIPNALAVFMTLIGFFAVIGGIFAAIAPSVVSQSKDLIDRGTEGIEKIQTWLSGPPLNIKSDQLEAMVDKATAWMQERSGDIASTAISGATAFSSAVITLVVMFVLTFFFLKDGEKFLPTLRRITGRRVGWHLTEVLTRCWTTLGGFIRTQAIVSFIDAFFIGGGLIILGVPLAGPLAVITFMGGFIPLIGAFVAGALSVLIALVANSVTTAILVLLLVIAVQQLEGNVLSPVLQSRAMDLHPVIVLLSVTVGGTLFGIVGGFLAVPAAAVIAVIFRYMGDLTDLATGEKRADEISFQTTAGTLSGAQSERAAERWREWRRGVVNATTGDSAPLGRLLTSRPGGGQHEQRGHASPARHTDD</sequence>
<feature type="compositionally biased region" description="Basic and acidic residues" evidence="8">
    <location>
        <begin position="535"/>
        <end position="549"/>
    </location>
</feature>
<feature type="compositionally biased region" description="Low complexity" evidence="8">
    <location>
        <begin position="57"/>
        <end position="66"/>
    </location>
</feature>
<keyword evidence="7 9" id="KW-0472">Membrane</keyword>
<dbReference type="InterPro" id="IPR002549">
    <property type="entry name" value="AI-2E-like"/>
</dbReference>
<proteinExistence type="inferred from homology"/>
<feature type="transmembrane region" description="Helical" evidence="9">
    <location>
        <begin position="340"/>
        <end position="359"/>
    </location>
</feature>
<keyword evidence="5 9" id="KW-0812">Transmembrane</keyword>
<dbReference type="Pfam" id="PF01594">
    <property type="entry name" value="AI-2E_transport"/>
    <property type="match status" value="1"/>
</dbReference>
<gene>
    <name evidence="10" type="ORF">CXF42_01725</name>
</gene>
<evidence type="ECO:0000256" key="2">
    <source>
        <dbReference type="ARBA" id="ARBA00009773"/>
    </source>
</evidence>
<evidence type="ECO:0000256" key="3">
    <source>
        <dbReference type="ARBA" id="ARBA00022448"/>
    </source>
</evidence>
<reference evidence="10 11" key="1">
    <citation type="submission" date="2018-01" db="EMBL/GenBank/DDBJ databases">
        <title>Twenty Corynebacterium bovis Genomes.</title>
        <authorList>
            <person name="Gulvik C.A."/>
        </authorList>
    </citation>
    <scope>NUCLEOTIDE SEQUENCE [LARGE SCALE GENOMIC DNA]</scope>
    <source>
        <strain evidence="10 11">16-2004</strain>
    </source>
</reference>
<evidence type="ECO:0000256" key="8">
    <source>
        <dbReference type="SAM" id="MobiDB-lite"/>
    </source>
</evidence>
<dbReference type="PANTHER" id="PTHR21716">
    <property type="entry name" value="TRANSMEMBRANE PROTEIN"/>
    <property type="match status" value="1"/>
</dbReference>
<feature type="transmembrane region" description="Helical" evidence="9">
    <location>
        <begin position="365"/>
        <end position="386"/>
    </location>
</feature>
<dbReference type="RefSeq" id="WP_125174406.1">
    <property type="nucleotide sequence ID" value="NZ_JBHYBM010000007.1"/>
</dbReference>
<dbReference type="AlphaFoldDB" id="A0A3R8PGS8"/>
<feature type="transmembrane region" description="Helical" evidence="9">
    <location>
        <begin position="139"/>
        <end position="157"/>
    </location>
</feature>
<comment type="caution">
    <text evidence="10">The sequence shown here is derived from an EMBL/GenBank/DDBJ whole genome shotgun (WGS) entry which is preliminary data.</text>
</comment>
<keyword evidence="4" id="KW-1003">Cell membrane</keyword>
<dbReference type="GO" id="GO:0005886">
    <property type="term" value="C:plasma membrane"/>
    <property type="evidence" value="ECO:0007669"/>
    <property type="project" value="UniProtKB-SubCell"/>
</dbReference>
<evidence type="ECO:0000256" key="5">
    <source>
        <dbReference type="ARBA" id="ARBA00022692"/>
    </source>
</evidence>
<dbReference type="GO" id="GO:0055085">
    <property type="term" value="P:transmembrane transport"/>
    <property type="evidence" value="ECO:0007669"/>
    <property type="project" value="TreeGrafter"/>
</dbReference>
<feature type="transmembrane region" description="Helical" evidence="9">
    <location>
        <begin position="433"/>
        <end position="464"/>
    </location>
</feature>
<evidence type="ECO:0000256" key="6">
    <source>
        <dbReference type="ARBA" id="ARBA00022989"/>
    </source>
</evidence>
<protein>
    <submittedName>
        <fullName evidence="10">AI-2E family transporter</fullName>
    </submittedName>
</protein>
<evidence type="ECO:0000313" key="11">
    <source>
        <dbReference type="Proteomes" id="UP000278422"/>
    </source>
</evidence>
<keyword evidence="3" id="KW-0813">Transport</keyword>
<dbReference type="PANTHER" id="PTHR21716:SF53">
    <property type="entry name" value="PERMEASE PERM-RELATED"/>
    <property type="match status" value="1"/>
</dbReference>
<accession>A0A3R8PGS8</accession>
<organism evidence="10 11">
    <name type="scientific">Corynebacterium bovis</name>
    <dbReference type="NCBI Taxonomy" id="36808"/>
    <lineage>
        <taxon>Bacteria</taxon>
        <taxon>Bacillati</taxon>
        <taxon>Actinomycetota</taxon>
        <taxon>Actinomycetes</taxon>
        <taxon>Mycobacteriales</taxon>
        <taxon>Corynebacteriaceae</taxon>
        <taxon>Corynebacterium</taxon>
    </lineage>
</organism>
<feature type="compositionally biased region" description="Basic and acidic residues" evidence="8">
    <location>
        <begin position="1"/>
        <end position="13"/>
    </location>
</feature>
<evidence type="ECO:0000256" key="4">
    <source>
        <dbReference type="ARBA" id="ARBA00022475"/>
    </source>
</evidence>
<evidence type="ECO:0000256" key="7">
    <source>
        <dbReference type="ARBA" id="ARBA00023136"/>
    </source>
</evidence>
<feature type="region of interest" description="Disordered" evidence="8">
    <location>
        <begin position="515"/>
        <end position="549"/>
    </location>
</feature>
<comment type="subcellular location">
    <subcellularLocation>
        <location evidence="1">Cell membrane</location>
        <topology evidence="1">Multi-pass membrane protein</topology>
    </subcellularLocation>
</comment>
<feature type="transmembrane region" description="Helical" evidence="9">
    <location>
        <begin position="270"/>
        <end position="299"/>
    </location>
</feature>
<evidence type="ECO:0000256" key="9">
    <source>
        <dbReference type="SAM" id="Phobius"/>
    </source>
</evidence>
<evidence type="ECO:0000256" key="1">
    <source>
        <dbReference type="ARBA" id="ARBA00004651"/>
    </source>
</evidence>
<feature type="region of interest" description="Disordered" evidence="8">
    <location>
        <begin position="1"/>
        <end position="86"/>
    </location>
</feature>
<keyword evidence="11" id="KW-1185">Reference proteome</keyword>